<evidence type="ECO:0000313" key="1">
    <source>
        <dbReference type="EMBL" id="KAG2549610.1"/>
    </source>
</evidence>
<evidence type="ECO:0000313" key="2">
    <source>
        <dbReference type="Proteomes" id="UP000823388"/>
    </source>
</evidence>
<organism evidence="1 2">
    <name type="scientific">Panicum virgatum</name>
    <name type="common">Blackwell switchgrass</name>
    <dbReference type="NCBI Taxonomy" id="38727"/>
    <lineage>
        <taxon>Eukaryota</taxon>
        <taxon>Viridiplantae</taxon>
        <taxon>Streptophyta</taxon>
        <taxon>Embryophyta</taxon>
        <taxon>Tracheophyta</taxon>
        <taxon>Spermatophyta</taxon>
        <taxon>Magnoliopsida</taxon>
        <taxon>Liliopsida</taxon>
        <taxon>Poales</taxon>
        <taxon>Poaceae</taxon>
        <taxon>PACMAD clade</taxon>
        <taxon>Panicoideae</taxon>
        <taxon>Panicodae</taxon>
        <taxon>Paniceae</taxon>
        <taxon>Panicinae</taxon>
        <taxon>Panicum</taxon>
        <taxon>Panicum sect. Hiantes</taxon>
    </lineage>
</organism>
<dbReference type="AlphaFoldDB" id="A0A8T0NJR2"/>
<reference evidence="1" key="1">
    <citation type="submission" date="2020-05" db="EMBL/GenBank/DDBJ databases">
        <title>WGS assembly of Panicum virgatum.</title>
        <authorList>
            <person name="Lovell J.T."/>
            <person name="Jenkins J."/>
            <person name="Shu S."/>
            <person name="Juenger T.E."/>
            <person name="Schmutz J."/>
        </authorList>
    </citation>
    <scope>NUCLEOTIDE SEQUENCE</scope>
    <source>
        <strain evidence="1">AP13</strain>
    </source>
</reference>
<comment type="caution">
    <text evidence="1">The sequence shown here is derived from an EMBL/GenBank/DDBJ whole genome shotgun (WGS) entry which is preliminary data.</text>
</comment>
<name>A0A8T0NJR2_PANVG</name>
<dbReference type="EMBL" id="CM029053">
    <property type="protein sequence ID" value="KAG2549610.1"/>
    <property type="molecule type" value="Genomic_DNA"/>
</dbReference>
<sequence>MLRQPQQDQRHLNGDKRLLFKYPCAGELVSPLISLDYTSWVLHIWFVFGGKTGMLQSSEVYNVIAEQVKVPKRFRTLHLTMNIV</sequence>
<accession>A0A8T0NJR2</accession>
<dbReference type="Proteomes" id="UP000823388">
    <property type="component" value="Chromosome 9K"/>
</dbReference>
<proteinExistence type="predicted"/>
<keyword evidence="2" id="KW-1185">Reference proteome</keyword>
<protein>
    <submittedName>
        <fullName evidence="1">Uncharacterized protein</fullName>
    </submittedName>
</protein>
<gene>
    <name evidence="1" type="ORF">PVAP13_9KG353100</name>
</gene>